<sequence>MQVEVRHLRAVSAIAEAGSISRASVRLGISQPALTTQLRRIEEALGTHLFVRTRSGVVPTDAGRHLLSRARVVLGELDVILENLPVTAPPRELLRLGAVHIAASSSLVRHIEESLPGTSAGLRIEPSSRVLLDLTARGMLDVGLVSFVEGFVPQLPHRLVDRILLPRYPIFVAISAGHRLADRESVRLADLRQEFWVRPPGADDGSLAALRHACRQEGFEPLLRYDAPSGAAWPLVAEGRCVRLVDPSWPAAPGTVTLPLADEAQMARLSLVWRRTTFSSREVTSLVEAVTRAIRDHAQDNPHFHRWWEGFLRAGPR</sequence>
<dbReference type="SUPFAM" id="SSF53850">
    <property type="entry name" value="Periplasmic binding protein-like II"/>
    <property type="match status" value="1"/>
</dbReference>
<dbReference type="Gene3D" id="3.40.190.10">
    <property type="entry name" value="Periplasmic binding protein-like II"/>
    <property type="match status" value="2"/>
</dbReference>
<evidence type="ECO:0000256" key="3">
    <source>
        <dbReference type="ARBA" id="ARBA00023125"/>
    </source>
</evidence>
<dbReference type="EMBL" id="CP159342">
    <property type="protein sequence ID" value="XCH76315.1"/>
    <property type="molecule type" value="Genomic_DNA"/>
</dbReference>
<evidence type="ECO:0000256" key="1">
    <source>
        <dbReference type="ARBA" id="ARBA00009437"/>
    </source>
</evidence>
<dbReference type="PANTHER" id="PTHR30346">
    <property type="entry name" value="TRANSCRIPTIONAL DUAL REGULATOR HCAR-RELATED"/>
    <property type="match status" value="1"/>
</dbReference>
<dbReference type="PROSITE" id="PS50931">
    <property type="entry name" value="HTH_LYSR"/>
    <property type="match status" value="1"/>
</dbReference>
<evidence type="ECO:0000259" key="5">
    <source>
        <dbReference type="PROSITE" id="PS50931"/>
    </source>
</evidence>
<accession>A0AAU7MDY4</accession>
<dbReference type="InterPro" id="IPR036390">
    <property type="entry name" value="WH_DNA-bd_sf"/>
</dbReference>
<evidence type="ECO:0000313" key="6">
    <source>
        <dbReference type="EMBL" id="XBP95612.1"/>
    </source>
</evidence>
<evidence type="ECO:0000256" key="2">
    <source>
        <dbReference type="ARBA" id="ARBA00023015"/>
    </source>
</evidence>
<dbReference type="InterPro" id="IPR036388">
    <property type="entry name" value="WH-like_DNA-bd_sf"/>
</dbReference>
<protein>
    <submittedName>
        <fullName evidence="6">LysR family transcriptional regulator</fullName>
    </submittedName>
</protein>
<evidence type="ECO:0000256" key="4">
    <source>
        <dbReference type="ARBA" id="ARBA00023163"/>
    </source>
</evidence>
<dbReference type="EMBL" id="CP157762">
    <property type="protein sequence ID" value="XBP95612.1"/>
    <property type="molecule type" value="Genomic_DNA"/>
</dbReference>
<dbReference type="InterPro" id="IPR005119">
    <property type="entry name" value="LysR_subst-bd"/>
</dbReference>
<dbReference type="InterPro" id="IPR000847">
    <property type="entry name" value="LysR_HTH_N"/>
</dbReference>
<name>A0AAU7MDY4_9ACTN</name>
<keyword evidence="3" id="KW-0238">DNA-binding</keyword>
<dbReference type="AlphaFoldDB" id="A0AAU7MDY4"/>
<dbReference type="Pfam" id="PF00126">
    <property type="entry name" value="HTH_1"/>
    <property type="match status" value="1"/>
</dbReference>
<reference evidence="6" key="1">
    <citation type="submission" date="2024-01" db="EMBL/GenBank/DDBJ databases">
        <title>The genome sequence of Micromonospora mangrovi CCTCC AA 2012012.</title>
        <authorList>
            <person name="Gao J."/>
        </authorList>
    </citation>
    <scope>NUCLEOTIDE SEQUENCE</scope>
    <source>
        <strain evidence="6">CCTCC AA 2012012</strain>
    </source>
</reference>
<evidence type="ECO:0000313" key="7">
    <source>
        <dbReference type="EMBL" id="XCH76315.1"/>
    </source>
</evidence>
<feature type="domain" description="HTH lysR-type" evidence="5">
    <location>
        <begin position="3"/>
        <end position="60"/>
    </location>
</feature>
<comment type="similarity">
    <text evidence="1">Belongs to the LysR transcriptional regulatory family.</text>
</comment>
<gene>
    <name evidence="7" type="ORF">ABUL08_09560</name>
    <name evidence="6" type="ORF">VK199_09515</name>
</gene>
<dbReference type="RefSeq" id="WP_350936582.1">
    <property type="nucleotide sequence ID" value="NZ_CP157762.1"/>
</dbReference>
<dbReference type="PRINTS" id="PR00039">
    <property type="entry name" value="HTHLYSR"/>
</dbReference>
<dbReference type="Gene3D" id="1.10.10.10">
    <property type="entry name" value="Winged helix-like DNA-binding domain superfamily/Winged helix DNA-binding domain"/>
    <property type="match status" value="1"/>
</dbReference>
<reference evidence="7" key="2">
    <citation type="submission" date="2024-06" db="EMBL/GenBank/DDBJ databases">
        <title>Micromonospora mangrovi CCTCC AA 2012012 genome sequences.</title>
        <authorList>
            <person name="Gao J."/>
        </authorList>
    </citation>
    <scope>NUCLEOTIDE SEQUENCE</scope>
    <source>
        <strain evidence="7">CCTCC AA 2012012</strain>
    </source>
</reference>
<dbReference type="GO" id="GO:0003677">
    <property type="term" value="F:DNA binding"/>
    <property type="evidence" value="ECO:0007669"/>
    <property type="project" value="UniProtKB-KW"/>
</dbReference>
<organism evidence="6">
    <name type="scientific">Micromonospora sp. CCTCC AA 2012012</name>
    <dbReference type="NCBI Taxonomy" id="3111921"/>
    <lineage>
        <taxon>Bacteria</taxon>
        <taxon>Bacillati</taxon>
        <taxon>Actinomycetota</taxon>
        <taxon>Actinomycetes</taxon>
        <taxon>Micromonosporales</taxon>
        <taxon>Micromonosporaceae</taxon>
        <taxon>Micromonospora</taxon>
    </lineage>
</organism>
<proteinExistence type="inferred from homology"/>
<dbReference type="SUPFAM" id="SSF46785">
    <property type="entry name" value="Winged helix' DNA-binding domain"/>
    <property type="match status" value="1"/>
</dbReference>
<dbReference type="GO" id="GO:0032993">
    <property type="term" value="C:protein-DNA complex"/>
    <property type="evidence" value="ECO:0007669"/>
    <property type="project" value="TreeGrafter"/>
</dbReference>
<dbReference type="Pfam" id="PF03466">
    <property type="entry name" value="LysR_substrate"/>
    <property type="match status" value="1"/>
</dbReference>
<dbReference type="GO" id="GO:0003700">
    <property type="term" value="F:DNA-binding transcription factor activity"/>
    <property type="evidence" value="ECO:0007669"/>
    <property type="project" value="InterPro"/>
</dbReference>
<dbReference type="PANTHER" id="PTHR30346:SF30">
    <property type="entry name" value="SMALL NEUTRAL PROTEASE REGULATORY PROTEIN"/>
    <property type="match status" value="1"/>
</dbReference>
<keyword evidence="4" id="KW-0804">Transcription</keyword>
<keyword evidence="2" id="KW-0805">Transcription regulation</keyword>